<dbReference type="InterPro" id="IPR014710">
    <property type="entry name" value="RmlC-like_jellyroll"/>
</dbReference>
<dbReference type="RefSeq" id="WP_234613898.1">
    <property type="nucleotide sequence ID" value="NZ_CP098806.1"/>
</dbReference>
<evidence type="ECO:0000259" key="1">
    <source>
        <dbReference type="PROSITE" id="PS50042"/>
    </source>
</evidence>
<gene>
    <name evidence="2" type="ORF">LXM24_14410</name>
</gene>
<comment type="caution">
    <text evidence="2">The sequence shown here is derived from an EMBL/GenBank/DDBJ whole genome shotgun (WGS) entry which is preliminary data.</text>
</comment>
<dbReference type="Proteomes" id="UP001139700">
    <property type="component" value="Unassembled WGS sequence"/>
</dbReference>
<dbReference type="CDD" id="cd00038">
    <property type="entry name" value="CAP_ED"/>
    <property type="match status" value="1"/>
</dbReference>
<dbReference type="SMART" id="SM00100">
    <property type="entry name" value="cNMP"/>
    <property type="match status" value="1"/>
</dbReference>
<dbReference type="InterPro" id="IPR018490">
    <property type="entry name" value="cNMP-bd_dom_sf"/>
</dbReference>
<evidence type="ECO:0000313" key="2">
    <source>
        <dbReference type="EMBL" id="MCF0041292.1"/>
    </source>
</evidence>
<name>A0A9X1PDL1_9BACT</name>
<proteinExistence type="predicted"/>
<organism evidence="2 3">
    <name type="scientific">Dyadobacter fanqingshengii</name>
    <dbReference type="NCBI Taxonomy" id="2906443"/>
    <lineage>
        <taxon>Bacteria</taxon>
        <taxon>Pseudomonadati</taxon>
        <taxon>Bacteroidota</taxon>
        <taxon>Cytophagia</taxon>
        <taxon>Cytophagales</taxon>
        <taxon>Spirosomataceae</taxon>
        <taxon>Dyadobacter</taxon>
    </lineage>
</organism>
<dbReference type="EMBL" id="JAJTTA010000002">
    <property type="protein sequence ID" value="MCF0041292.1"/>
    <property type="molecule type" value="Genomic_DNA"/>
</dbReference>
<reference evidence="2" key="1">
    <citation type="submission" date="2021-12" db="EMBL/GenBank/DDBJ databases">
        <title>Novel species in genus Dyadobacter.</title>
        <authorList>
            <person name="Ma C."/>
        </authorList>
    </citation>
    <scope>NUCLEOTIDE SEQUENCE</scope>
    <source>
        <strain evidence="2">CY399</strain>
    </source>
</reference>
<dbReference type="Gene3D" id="2.60.120.10">
    <property type="entry name" value="Jelly Rolls"/>
    <property type="match status" value="1"/>
</dbReference>
<dbReference type="AlphaFoldDB" id="A0A9X1PDL1"/>
<sequence>MANEPEMYAQLRVIVDKLVPLSDEEWAIFQTFFIQKKVDAKTMLTREGQVADEIYFIHTGLARLYYTTENDDQITAFIFSENLFASCLESFVQQIPSTQNLETLEPCSLLVLTRDGLERLYNLVPKTNIIMRKVMEQRFISAQRLLSSYILSSPQERYELFAQHYPNLLQRVPQYILASFLGITPVSLSRIRKRISRS</sequence>
<feature type="domain" description="Cyclic nucleotide-binding" evidence="1">
    <location>
        <begin position="27"/>
        <end position="120"/>
    </location>
</feature>
<dbReference type="InterPro" id="IPR000595">
    <property type="entry name" value="cNMP-bd_dom"/>
</dbReference>
<dbReference type="Pfam" id="PF00027">
    <property type="entry name" value="cNMP_binding"/>
    <property type="match status" value="1"/>
</dbReference>
<dbReference type="PROSITE" id="PS50042">
    <property type="entry name" value="CNMP_BINDING_3"/>
    <property type="match status" value="1"/>
</dbReference>
<evidence type="ECO:0000313" key="3">
    <source>
        <dbReference type="Proteomes" id="UP001139700"/>
    </source>
</evidence>
<dbReference type="SUPFAM" id="SSF51206">
    <property type="entry name" value="cAMP-binding domain-like"/>
    <property type="match status" value="1"/>
</dbReference>
<protein>
    <submittedName>
        <fullName evidence="2">Crp/Fnr family transcriptional regulator</fullName>
    </submittedName>
</protein>
<keyword evidence="3" id="KW-1185">Reference proteome</keyword>
<accession>A0A9X1PDL1</accession>